<dbReference type="PANTHER" id="PTHR11036">
    <property type="entry name" value="SEMAPHORIN"/>
    <property type="match status" value="1"/>
</dbReference>
<feature type="signal peptide" evidence="3">
    <location>
        <begin position="1"/>
        <end position="26"/>
    </location>
</feature>
<feature type="chain" id="PRO_5025434543" evidence="3">
    <location>
        <begin position="27"/>
        <end position="359"/>
    </location>
</feature>
<dbReference type="PANTHER" id="PTHR11036:SF11">
    <property type="entry name" value="SEMAPHORIN-6C"/>
    <property type="match status" value="1"/>
</dbReference>
<dbReference type="GO" id="GO:0001755">
    <property type="term" value="P:neural crest cell migration"/>
    <property type="evidence" value="ECO:0007669"/>
    <property type="project" value="TreeGrafter"/>
</dbReference>
<keyword evidence="1" id="KW-0325">Glycoprotein</keyword>
<evidence type="ECO:0000313" key="5">
    <source>
        <dbReference type="Ensembl" id="ENSSRHP00000069223.1"/>
    </source>
</evidence>
<dbReference type="SUPFAM" id="SSF101912">
    <property type="entry name" value="Sema domain"/>
    <property type="match status" value="1"/>
</dbReference>
<dbReference type="GO" id="GO:0071526">
    <property type="term" value="P:semaphorin-plexin signaling pathway"/>
    <property type="evidence" value="ECO:0007669"/>
    <property type="project" value="TreeGrafter"/>
</dbReference>
<evidence type="ECO:0000256" key="2">
    <source>
        <dbReference type="PROSITE-ProRule" id="PRU00352"/>
    </source>
</evidence>
<dbReference type="Proteomes" id="UP000472270">
    <property type="component" value="Unassembled WGS sequence"/>
</dbReference>
<keyword evidence="6" id="KW-1185">Reference proteome</keyword>
<dbReference type="InterPro" id="IPR027231">
    <property type="entry name" value="Semaphorin"/>
</dbReference>
<reference evidence="5" key="2">
    <citation type="submission" date="2025-09" db="UniProtKB">
        <authorList>
            <consortium name="Ensembl"/>
        </authorList>
    </citation>
    <scope>IDENTIFICATION</scope>
</reference>
<sequence>MIDRAWRYSVVVTMFSLAWLLPVIATATPFPKDLQPISVVRLEDSHLYPSFQGLMFNNGTERLGLDYQRMIRIQHMLYIAARAHANLCFQILTWSSTDVSKCAVRGRNSVSISIRAELRSDEERLIRHTAGLKMCLLSISLLGKSQLMKPQTEERHPFTSVFCLCVSGGHFYSGTVTDFQASDAVIYKSLGGEGRPVLRTVKYDSKWLREPHFLHAVEYGNYVYFFFSEIAVEHTVSSVVYSRVARVCKNDSGGSTRVLDRHWTSFLKARLNCSVPGDMFFYFDVLQSLTNVLQINQRPAVVGVFTTQINSIPGSAVCGFYLDDIERVFNGKFKEQKNSDSVWMPVPEEHVPRPRFMCR</sequence>
<evidence type="ECO:0000259" key="4">
    <source>
        <dbReference type="PROSITE" id="PS51004"/>
    </source>
</evidence>
<keyword evidence="3" id="KW-0732">Signal</keyword>
<comment type="caution">
    <text evidence="2">Lacks conserved residue(s) required for the propagation of feature annotation.</text>
</comment>
<dbReference type="AlphaFoldDB" id="A0A673L196"/>
<protein>
    <submittedName>
        <fullName evidence="5">Sema domain, transmembrane domain (TM), and cytoplasmic domain, (semaphorin) 6D</fullName>
    </submittedName>
</protein>
<dbReference type="GO" id="GO:0030335">
    <property type="term" value="P:positive regulation of cell migration"/>
    <property type="evidence" value="ECO:0007669"/>
    <property type="project" value="TreeGrafter"/>
</dbReference>
<dbReference type="PROSITE" id="PS51004">
    <property type="entry name" value="SEMA"/>
    <property type="match status" value="1"/>
</dbReference>
<feature type="domain" description="Sema" evidence="4">
    <location>
        <begin position="1"/>
        <end position="359"/>
    </location>
</feature>
<dbReference type="InterPro" id="IPR001627">
    <property type="entry name" value="Semap_dom"/>
</dbReference>
<dbReference type="GO" id="GO:0007411">
    <property type="term" value="P:axon guidance"/>
    <property type="evidence" value="ECO:0007669"/>
    <property type="project" value="TreeGrafter"/>
</dbReference>
<dbReference type="Gene3D" id="2.130.10.10">
    <property type="entry name" value="YVTN repeat-like/Quinoprotein amine dehydrogenase"/>
    <property type="match status" value="1"/>
</dbReference>
<proteinExistence type="predicted"/>
<evidence type="ECO:0000313" key="6">
    <source>
        <dbReference type="Proteomes" id="UP000472270"/>
    </source>
</evidence>
<accession>A0A673L196</accession>
<reference evidence="5" key="1">
    <citation type="submission" date="2025-08" db="UniProtKB">
        <authorList>
            <consortium name="Ensembl"/>
        </authorList>
    </citation>
    <scope>IDENTIFICATION</scope>
</reference>
<dbReference type="GO" id="GO:0005886">
    <property type="term" value="C:plasma membrane"/>
    <property type="evidence" value="ECO:0007669"/>
    <property type="project" value="TreeGrafter"/>
</dbReference>
<dbReference type="InterPro" id="IPR036352">
    <property type="entry name" value="Semap_dom_sf"/>
</dbReference>
<dbReference type="InterPro" id="IPR015943">
    <property type="entry name" value="WD40/YVTN_repeat-like_dom_sf"/>
</dbReference>
<evidence type="ECO:0000256" key="3">
    <source>
        <dbReference type="SAM" id="SignalP"/>
    </source>
</evidence>
<dbReference type="Ensembl" id="ENSSRHT00000071112.1">
    <property type="protein sequence ID" value="ENSSRHP00000069223.1"/>
    <property type="gene ID" value="ENSSRHG00000034440.1"/>
</dbReference>
<organism evidence="5 6">
    <name type="scientific">Sinocyclocheilus rhinocerous</name>
    <dbReference type="NCBI Taxonomy" id="307959"/>
    <lineage>
        <taxon>Eukaryota</taxon>
        <taxon>Metazoa</taxon>
        <taxon>Chordata</taxon>
        <taxon>Craniata</taxon>
        <taxon>Vertebrata</taxon>
        <taxon>Euteleostomi</taxon>
        <taxon>Actinopterygii</taxon>
        <taxon>Neopterygii</taxon>
        <taxon>Teleostei</taxon>
        <taxon>Ostariophysi</taxon>
        <taxon>Cypriniformes</taxon>
        <taxon>Cyprinidae</taxon>
        <taxon>Cyprininae</taxon>
        <taxon>Sinocyclocheilus</taxon>
    </lineage>
</organism>
<dbReference type="SMART" id="SM00630">
    <property type="entry name" value="Sema"/>
    <property type="match status" value="1"/>
</dbReference>
<dbReference type="Pfam" id="PF01403">
    <property type="entry name" value="Sema"/>
    <property type="match status" value="1"/>
</dbReference>
<name>A0A673L196_9TELE</name>
<evidence type="ECO:0000256" key="1">
    <source>
        <dbReference type="ARBA" id="ARBA00023180"/>
    </source>
</evidence>
<dbReference type="GO" id="GO:0045499">
    <property type="term" value="F:chemorepellent activity"/>
    <property type="evidence" value="ECO:0007669"/>
    <property type="project" value="TreeGrafter"/>
</dbReference>
<dbReference type="GO" id="GO:0030215">
    <property type="term" value="F:semaphorin receptor binding"/>
    <property type="evidence" value="ECO:0007669"/>
    <property type="project" value="InterPro"/>
</dbReference>